<dbReference type="PANTHER" id="PTHR44591">
    <property type="entry name" value="STRESS RESPONSE REGULATOR PROTEIN 1"/>
    <property type="match status" value="1"/>
</dbReference>
<dbReference type="Pfam" id="PF00072">
    <property type="entry name" value="Response_reg"/>
    <property type="match status" value="1"/>
</dbReference>
<dbReference type="RefSeq" id="WP_219750284.1">
    <property type="nucleotide sequence ID" value="NZ_JAHXZN010000009.1"/>
</dbReference>
<gene>
    <name evidence="4" type="ORF">KZ820_18285</name>
</gene>
<dbReference type="InterPro" id="IPR011006">
    <property type="entry name" value="CheY-like_superfamily"/>
</dbReference>
<evidence type="ECO:0000256" key="2">
    <source>
        <dbReference type="PROSITE-ProRule" id="PRU00169"/>
    </source>
</evidence>
<accession>A0ABS7BSW2</accession>
<reference evidence="4 5" key="1">
    <citation type="submission" date="2021-07" db="EMBL/GenBank/DDBJ databases">
        <title>Sphingomonas sp.</title>
        <authorList>
            <person name="Feng G."/>
            <person name="Li J."/>
            <person name="Pan M."/>
        </authorList>
    </citation>
    <scope>NUCLEOTIDE SEQUENCE [LARGE SCALE GENOMIC DNA]</scope>
    <source>
        <strain evidence="4 5">RRHST34</strain>
    </source>
</reference>
<dbReference type="SUPFAM" id="SSF52172">
    <property type="entry name" value="CheY-like"/>
    <property type="match status" value="1"/>
</dbReference>
<dbReference type="SMART" id="SM00448">
    <property type="entry name" value="REC"/>
    <property type="match status" value="1"/>
</dbReference>
<sequence length="119" mass="12540">MQTILVVEDDPLVRLHVCGALEDEGYRVVQAGRGDEALDALAANDAVSLIVSDVRLPAELDGVQLIQEAKRRRPDLSVVIASGLGEGDLQLPDGVTLLRKPFGIGALLAACRTAALLTT</sequence>
<proteinExistence type="predicted"/>
<evidence type="ECO:0000259" key="3">
    <source>
        <dbReference type="PROSITE" id="PS50110"/>
    </source>
</evidence>
<dbReference type="InterPro" id="IPR050595">
    <property type="entry name" value="Bact_response_regulator"/>
</dbReference>
<name>A0ABS7BSW2_9SPHN</name>
<feature type="domain" description="Response regulatory" evidence="3">
    <location>
        <begin position="3"/>
        <end position="115"/>
    </location>
</feature>
<dbReference type="EMBL" id="JAHXZN010000009">
    <property type="protein sequence ID" value="MBW6532695.1"/>
    <property type="molecule type" value="Genomic_DNA"/>
</dbReference>
<keyword evidence="5" id="KW-1185">Reference proteome</keyword>
<dbReference type="PROSITE" id="PS50110">
    <property type="entry name" value="RESPONSE_REGULATORY"/>
    <property type="match status" value="1"/>
</dbReference>
<evidence type="ECO:0000313" key="5">
    <source>
        <dbReference type="Proteomes" id="UP000759103"/>
    </source>
</evidence>
<dbReference type="PANTHER" id="PTHR44591:SF21">
    <property type="entry name" value="TWO-COMPONENT RESPONSE REGULATOR"/>
    <property type="match status" value="1"/>
</dbReference>
<feature type="modified residue" description="4-aspartylphosphate" evidence="2">
    <location>
        <position position="53"/>
    </location>
</feature>
<evidence type="ECO:0000313" key="4">
    <source>
        <dbReference type="EMBL" id="MBW6532695.1"/>
    </source>
</evidence>
<dbReference type="Proteomes" id="UP000759103">
    <property type="component" value="Unassembled WGS sequence"/>
</dbReference>
<protein>
    <submittedName>
        <fullName evidence="4">Response regulator</fullName>
    </submittedName>
</protein>
<organism evidence="4 5">
    <name type="scientific">Sphingomonas citri</name>
    <dbReference type="NCBI Taxonomy" id="2862499"/>
    <lineage>
        <taxon>Bacteria</taxon>
        <taxon>Pseudomonadati</taxon>
        <taxon>Pseudomonadota</taxon>
        <taxon>Alphaproteobacteria</taxon>
        <taxon>Sphingomonadales</taxon>
        <taxon>Sphingomonadaceae</taxon>
        <taxon>Sphingomonas</taxon>
    </lineage>
</organism>
<comment type="caution">
    <text evidence="4">The sequence shown here is derived from an EMBL/GenBank/DDBJ whole genome shotgun (WGS) entry which is preliminary data.</text>
</comment>
<dbReference type="InterPro" id="IPR001789">
    <property type="entry name" value="Sig_transdc_resp-reg_receiver"/>
</dbReference>
<evidence type="ECO:0000256" key="1">
    <source>
        <dbReference type="ARBA" id="ARBA00022553"/>
    </source>
</evidence>
<dbReference type="Gene3D" id="3.40.50.2300">
    <property type="match status" value="1"/>
</dbReference>
<keyword evidence="1 2" id="KW-0597">Phosphoprotein</keyword>